<feature type="transmembrane region" description="Helical" evidence="1">
    <location>
        <begin position="82"/>
        <end position="100"/>
    </location>
</feature>
<keyword evidence="1" id="KW-0812">Transmembrane</keyword>
<dbReference type="AlphaFoldDB" id="A0A512IUI1"/>
<feature type="transmembrane region" description="Helical" evidence="1">
    <location>
        <begin position="294"/>
        <end position="313"/>
    </location>
</feature>
<sequence>MTPGFPTASAEVFRDILARGVDTAIITQDQAERLAALAAGPEEPADDERLRFVTGFADVFVTFGVLLFLGAVHVLGGSMLGGGWSSALVAVFAWALAELFTRRRRMALPSIVLLLIFTVSCAYAAALAIAGTPSLPASLDREPVTVFGAAAVTVGLVALHYRRFGVPITIAAGTAALAAALVALAASIAPEPVAAHLPVIVAGAGLAVFALAMRFDLSDPARLTRRSDIAFWLHLLAAPLIVHPVLSALVAARSDMALDSNATASLSASGAQASVLGVVLLLSIVALVTDRRAILVSGLAYAGYTIGDLIRQIGLGNSALPLSLLVLGAFVLMLSAGWRPLRRAVLRLLPGDVSRRLPHPVGL</sequence>
<feature type="transmembrane region" description="Helical" evidence="1">
    <location>
        <begin position="195"/>
        <end position="217"/>
    </location>
</feature>
<comment type="caution">
    <text evidence="2">The sequence shown here is derived from an EMBL/GenBank/DDBJ whole genome shotgun (WGS) entry which is preliminary data.</text>
</comment>
<keyword evidence="1" id="KW-0472">Membrane</keyword>
<protein>
    <recommendedName>
        <fullName evidence="4">DUF2157 domain-containing protein</fullName>
    </recommendedName>
</protein>
<accession>A0A512IUI1</accession>
<gene>
    <name evidence="2" type="ORF">MHA02_37490</name>
</gene>
<dbReference type="OrthoDB" id="9770600at2"/>
<feature type="transmembrane region" description="Helical" evidence="1">
    <location>
        <begin position="319"/>
        <end position="338"/>
    </location>
</feature>
<dbReference type="EMBL" id="BJZT01000042">
    <property type="protein sequence ID" value="GEP01362.1"/>
    <property type="molecule type" value="Genomic_DNA"/>
</dbReference>
<evidence type="ECO:0000313" key="3">
    <source>
        <dbReference type="Proteomes" id="UP000321258"/>
    </source>
</evidence>
<evidence type="ECO:0000313" key="2">
    <source>
        <dbReference type="EMBL" id="GEP01362.1"/>
    </source>
</evidence>
<proteinExistence type="predicted"/>
<evidence type="ECO:0000256" key="1">
    <source>
        <dbReference type="SAM" id="Phobius"/>
    </source>
</evidence>
<dbReference type="RefSeq" id="WP_147081597.1">
    <property type="nucleotide sequence ID" value="NZ_BJZT01000042.1"/>
</dbReference>
<keyword evidence="1" id="KW-1133">Transmembrane helix</keyword>
<organism evidence="2 3">
    <name type="scientific">Methylobacterium haplocladii</name>
    <dbReference type="NCBI Taxonomy" id="1176176"/>
    <lineage>
        <taxon>Bacteria</taxon>
        <taxon>Pseudomonadati</taxon>
        <taxon>Pseudomonadota</taxon>
        <taxon>Alphaproteobacteria</taxon>
        <taxon>Hyphomicrobiales</taxon>
        <taxon>Methylobacteriaceae</taxon>
        <taxon>Methylobacterium</taxon>
    </lineage>
</organism>
<feature type="transmembrane region" description="Helical" evidence="1">
    <location>
        <begin position="264"/>
        <end position="287"/>
    </location>
</feature>
<feature type="transmembrane region" description="Helical" evidence="1">
    <location>
        <begin position="168"/>
        <end position="189"/>
    </location>
</feature>
<feature type="transmembrane region" description="Helical" evidence="1">
    <location>
        <begin position="112"/>
        <end position="132"/>
    </location>
</feature>
<feature type="transmembrane region" description="Helical" evidence="1">
    <location>
        <begin position="144"/>
        <end position="161"/>
    </location>
</feature>
<feature type="transmembrane region" description="Helical" evidence="1">
    <location>
        <begin position="229"/>
        <end position="252"/>
    </location>
</feature>
<feature type="transmembrane region" description="Helical" evidence="1">
    <location>
        <begin position="56"/>
        <end position="76"/>
    </location>
</feature>
<reference evidence="2 3" key="1">
    <citation type="submission" date="2019-07" db="EMBL/GenBank/DDBJ databases">
        <title>Whole genome shotgun sequence of Methylobacterium haplocladii NBRC 107714.</title>
        <authorList>
            <person name="Hosoyama A."/>
            <person name="Uohara A."/>
            <person name="Ohji S."/>
            <person name="Ichikawa N."/>
        </authorList>
    </citation>
    <scope>NUCLEOTIDE SEQUENCE [LARGE SCALE GENOMIC DNA]</scope>
    <source>
        <strain evidence="2 3">NBRC 107714</strain>
    </source>
</reference>
<evidence type="ECO:0008006" key="4">
    <source>
        <dbReference type="Google" id="ProtNLM"/>
    </source>
</evidence>
<keyword evidence="3" id="KW-1185">Reference proteome</keyword>
<name>A0A512IUI1_9HYPH</name>
<dbReference type="Proteomes" id="UP000321258">
    <property type="component" value="Unassembled WGS sequence"/>
</dbReference>